<feature type="transmembrane region" description="Helical" evidence="1">
    <location>
        <begin position="145"/>
        <end position="172"/>
    </location>
</feature>
<dbReference type="AlphaFoldDB" id="A0A0N4YJ54"/>
<dbReference type="EMBL" id="UYSL01022496">
    <property type="protein sequence ID" value="VDL80593.1"/>
    <property type="molecule type" value="Genomic_DNA"/>
</dbReference>
<evidence type="ECO:0000313" key="2">
    <source>
        <dbReference type="EMBL" id="VDL80593.1"/>
    </source>
</evidence>
<feature type="transmembrane region" description="Helical" evidence="1">
    <location>
        <begin position="100"/>
        <end position="125"/>
    </location>
</feature>
<reference evidence="4" key="1">
    <citation type="submission" date="2017-02" db="UniProtKB">
        <authorList>
            <consortium name="WormBaseParasite"/>
        </authorList>
    </citation>
    <scope>IDENTIFICATION</scope>
</reference>
<evidence type="ECO:0000313" key="3">
    <source>
        <dbReference type="Proteomes" id="UP000271162"/>
    </source>
</evidence>
<proteinExistence type="predicted"/>
<feature type="transmembrane region" description="Helical" evidence="1">
    <location>
        <begin position="193"/>
        <end position="217"/>
    </location>
</feature>
<gene>
    <name evidence="2" type="ORF">NBR_LOCUS16980</name>
</gene>
<sequence>MALVLSSSELRKRWILTIVFNFGELFNEVSYILVGLGRRQEIDAGTLFDQTTVRNCFLTKYWPHALILGTELPAFHVMLASFVRIAIITCPGSHKRIQRLLFCHMLFTPFLACVISLLAASVSVYQDGGRRVETQHCFIIDSTAVWFSTFHFVVGVLGFVLCFLSFVIYWLVQKWLTQNVTMISYQPRILPRLLASGLSAILMAMPATVMLFMSLALMDFDDVTVAVTYAMPGVASIIHTILNFFFQEDLRRQFITLCGFEWVNVSCPIDRPAIGIMILLQIRSEEY</sequence>
<keyword evidence="1" id="KW-1133">Transmembrane helix</keyword>
<protein>
    <submittedName>
        <fullName evidence="4">Serpentine receptor class gamma (inferred by orthology to a C. elegans protein)</fullName>
    </submittedName>
</protein>
<dbReference type="Proteomes" id="UP000271162">
    <property type="component" value="Unassembled WGS sequence"/>
</dbReference>
<organism evidence="4">
    <name type="scientific">Nippostrongylus brasiliensis</name>
    <name type="common">Rat hookworm</name>
    <dbReference type="NCBI Taxonomy" id="27835"/>
    <lineage>
        <taxon>Eukaryota</taxon>
        <taxon>Metazoa</taxon>
        <taxon>Ecdysozoa</taxon>
        <taxon>Nematoda</taxon>
        <taxon>Chromadorea</taxon>
        <taxon>Rhabditida</taxon>
        <taxon>Rhabditina</taxon>
        <taxon>Rhabditomorpha</taxon>
        <taxon>Strongyloidea</taxon>
        <taxon>Heligmosomidae</taxon>
        <taxon>Nippostrongylus</taxon>
    </lineage>
</organism>
<evidence type="ECO:0000313" key="4">
    <source>
        <dbReference type="WBParaSite" id="NBR_0001697901-mRNA-1"/>
    </source>
</evidence>
<dbReference type="OMA" id="VETQHCF"/>
<keyword evidence="3" id="KW-1185">Reference proteome</keyword>
<keyword evidence="1" id="KW-0812">Transmembrane</keyword>
<evidence type="ECO:0000256" key="1">
    <source>
        <dbReference type="SAM" id="Phobius"/>
    </source>
</evidence>
<feature type="transmembrane region" description="Helical" evidence="1">
    <location>
        <begin position="223"/>
        <end position="246"/>
    </location>
</feature>
<reference evidence="2 3" key="2">
    <citation type="submission" date="2018-11" db="EMBL/GenBank/DDBJ databases">
        <authorList>
            <consortium name="Pathogen Informatics"/>
        </authorList>
    </citation>
    <scope>NUCLEOTIDE SEQUENCE [LARGE SCALE GENOMIC DNA]</scope>
</reference>
<keyword evidence="1" id="KW-0472">Membrane</keyword>
<dbReference type="WBParaSite" id="NBR_0001697901-mRNA-1">
    <property type="protein sequence ID" value="NBR_0001697901-mRNA-1"/>
    <property type="gene ID" value="NBR_0001697901"/>
</dbReference>
<accession>A0A0N4YJ54</accession>
<name>A0A0N4YJ54_NIPBR</name>
<feature type="transmembrane region" description="Helical" evidence="1">
    <location>
        <begin position="65"/>
        <end position="88"/>
    </location>
</feature>
<dbReference type="Gene3D" id="1.20.1070.10">
    <property type="entry name" value="Rhodopsin 7-helix transmembrane proteins"/>
    <property type="match status" value="1"/>
</dbReference>